<dbReference type="InterPro" id="IPR046584">
    <property type="entry name" value="DUF6642"/>
</dbReference>
<dbReference type="RefSeq" id="WP_378018298.1">
    <property type="nucleotide sequence ID" value="NZ_JBHSKT010000010.1"/>
</dbReference>
<dbReference type="Proteomes" id="UP001596161">
    <property type="component" value="Unassembled WGS sequence"/>
</dbReference>
<dbReference type="Pfam" id="PF20347">
    <property type="entry name" value="DUF6642"/>
    <property type="match status" value="1"/>
</dbReference>
<protein>
    <submittedName>
        <fullName evidence="1">DUF6642 family protein</fullName>
    </submittedName>
</protein>
<comment type="caution">
    <text evidence="1">The sequence shown here is derived from an EMBL/GenBank/DDBJ whole genome shotgun (WGS) entry which is preliminary data.</text>
</comment>
<dbReference type="EMBL" id="JBHSKT010000010">
    <property type="protein sequence ID" value="MFC5271940.1"/>
    <property type="molecule type" value="Genomic_DNA"/>
</dbReference>
<evidence type="ECO:0000313" key="1">
    <source>
        <dbReference type="EMBL" id="MFC5271940.1"/>
    </source>
</evidence>
<reference evidence="2" key="1">
    <citation type="journal article" date="2019" name="Int. J. Syst. Evol. Microbiol.">
        <title>The Global Catalogue of Microorganisms (GCM) 10K type strain sequencing project: providing services to taxonomists for standard genome sequencing and annotation.</title>
        <authorList>
            <consortium name="The Broad Institute Genomics Platform"/>
            <consortium name="The Broad Institute Genome Sequencing Center for Infectious Disease"/>
            <person name="Wu L."/>
            <person name="Ma J."/>
        </authorList>
    </citation>
    <scope>NUCLEOTIDE SEQUENCE [LARGE SCALE GENOMIC DNA]</scope>
    <source>
        <strain evidence="2">KACC 12602</strain>
    </source>
</reference>
<accession>A0ABW0EGZ7</accession>
<keyword evidence="2" id="KW-1185">Reference proteome</keyword>
<proteinExistence type="predicted"/>
<evidence type="ECO:0000313" key="2">
    <source>
        <dbReference type="Proteomes" id="UP001596161"/>
    </source>
</evidence>
<sequence>MKKGIFCLEGLWEQNLRRKSSVHPILELLERNGVCSNIYKDSATHEEFEYYLDRWKLKSIGEKYPILYFAFHGSKGCINITDSCDYTLEMLGDFLEGTCERKIIFFASCETLNIDARRIHSFLNKTKALAVIGYKSEVDWMLATAFELLVLNALQDAPFDSKGIEEIGTVIKTEYGKLHSILDFRMFVNKEHFPRKRNPPAKSKLKLISA</sequence>
<gene>
    <name evidence="1" type="ORF">ACFPIB_15085</name>
</gene>
<name>A0ABW0EGZ7_9BACT</name>
<organism evidence="1 2">
    <name type="scientific">Adhaeribacter terreus</name>
    <dbReference type="NCBI Taxonomy" id="529703"/>
    <lineage>
        <taxon>Bacteria</taxon>
        <taxon>Pseudomonadati</taxon>
        <taxon>Bacteroidota</taxon>
        <taxon>Cytophagia</taxon>
        <taxon>Cytophagales</taxon>
        <taxon>Hymenobacteraceae</taxon>
        <taxon>Adhaeribacter</taxon>
    </lineage>
</organism>